<comment type="caution">
    <text evidence="2">The sequence shown here is derived from an EMBL/GenBank/DDBJ whole genome shotgun (WGS) entry which is preliminary data.</text>
</comment>
<gene>
    <name evidence="2" type="ORF">ACFQE6_10745</name>
</gene>
<feature type="domain" description="DUF7344" evidence="1">
    <location>
        <begin position="9"/>
        <end position="85"/>
    </location>
</feature>
<evidence type="ECO:0000313" key="3">
    <source>
        <dbReference type="Proteomes" id="UP001596383"/>
    </source>
</evidence>
<dbReference type="Proteomes" id="UP001596383">
    <property type="component" value="Unassembled WGS sequence"/>
</dbReference>
<reference evidence="2 3" key="1">
    <citation type="journal article" date="2019" name="Int. J. Syst. Evol. Microbiol.">
        <title>The Global Catalogue of Microorganisms (GCM) 10K type strain sequencing project: providing services to taxonomists for standard genome sequencing and annotation.</title>
        <authorList>
            <consortium name="The Broad Institute Genomics Platform"/>
            <consortium name="The Broad Institute Genome Sequencing Center for Infectious Disease"/>
            <person name="Wu L."/>
            <person name="Ma J."/>
        </authorList>
    </citation>
    <scope>NUCLEOTIDE SEQUENCE [LARGE SCALE GENOMIC DNA]</scope>
    <source>
        <strain evidence="2 3">LMG 29247</strain>
    </source>
</reference>
<dbReference type="InterPro" id="IPR055768">
    <property type="entry name" value="DUF7344"/>
</dbReference>
<protein>
    <recommendedName>
        <fullName evidence="1">DUF7344 domain-containing protein</fullName>
    </recommendedName>
</protein>
<dbReference type="AlphaFoldDB" id="A0ABD5SPY7"/>
<evidence type="ECO:0000259" key="1">
    <source>
        <dbReference type="Pfam" id="PF24035"/>
    </source>
</evidence>
<organism evidence="2 3">
    <name type="scientific">Natrinema soli</name>
    <dbReference type="NCBI Taxonomy" id="1930624"/>
    <lineage>
        <taxon>Archaea</taxon>
        <taxon>Methanobacteriati</taxon>
        <taxon>Methanobacteriota</taxon>
        <taxon>Stenosarchaea group</taxon>
        <taxon>Halobacteria</taxon>
        <taxon>Halobacteriales</taxon>
        <taxon>Natrialbaceae</taxon>
        <taxon>Natrinema</taxon>
    </lineage>
</organism>
<proteinExistence type="predicted"/>
<name>A0ABD5SPY7_9EURY</name>
<sequence>MVSVDKTLDLLRNDRRRYTLYYLQEQDGPVHIDDVVETVAEMEADAAETKSDGNLEDIELSLYHKHLPKTQPLEFIYYNKDEQTIQLTDEPTKFDMLLTVAKVLEQPSGQ</sequence>
<dbReference type="EMBL" id="JBHSWV010000149">
    <property type="protein sequence ID" value="MFC6765446.1"/>
    <property type="molecule type" value="Genomic_DNA"/>
</dbReference>
<dbReference type="Pfam" id="PF24035">
    <property type="entry name" value="DUF7344"/>
    <property type="match status" value="1"/>
</dbReference>
<dbReference type="RefSeq" id="WP_273738466.1">
    <property type="nucleotide sequence ID" value="NZ_JAQIVI010000149.1"/>
</dbReference>
<evidence type="ECO:0000313" key="2">
    <source>
        <dbReference type="EMBL" id="MFC6765446.1"/>
    </source>
</evidence>
<keyword evidence="3" id="KW-1185">Reference proteome</keyword>
<accession>A0ABD5SPY7</accession>